<dbReference type="InterPro" id="IPR000847">
    <property type="entry name" value="LysR_HTH_N"/>
</dbReference>
<feature type="domain" description="HTH lysR-type" evidence="5">
    <location>
        <begin position="114"/>
        <end position="171"/>
    </location>
</feature>
<evidence type="ECO:0000259" key="5">
    <source>
        <dbReference type="PROSITE" id="PS50931"/>
    </source>
</evidence>
<organism evidence="6 7">
    <name type="scientific">Pseudooceanicola lipolyticus</name>
    <dbReference type="NCBI Taxonomy" id="2029104"/>
    <lineage>
        <taxon>Bacteria</taxon>
        <taxon>Pseudomonadati</taxon>
        <taxon>Pseudomonadota</taxon>
        <taxon>Alphaproteobacteria</taxon>
        <taxon>Rhodobacterales</taxon>
        <taxon>Paracoccaceae</taxon>
        <taxon>Pseudooceanicola</taxon>
    </lineage>
</organism>
<dbReference type="InterPro" id="IPR036390">
    <property type="entry name" value="WH_DNA-bd_sf"/>
</dbReference>
<dbReference type="Gene3D" id="1.10.10.10">
    <property type="entry name" value="Winged helix-like DNA-binding domain superfamily/Winged helix DNA-binding domain"/>
    <property type="match status" value="1"/>
</dbReference>
<dbReference type="InterPro" id="IPR036388">
    <property type="entry name" value="WH-like_DNA-bd_sf"/>
</dbReference>
<protein>
    <submittedName>
        <fullName evidence="6">Transcriptional regulator</fullName>
    </submittedName>
</protein>
<evidence type="ECO:0000256" key="2">
    <source>
        <dbReference type="ARBA" id="ARBA00023015"/>
    </source>
</evidence>
<dbReference type="PANTHER" id="PTHR30419:SF8">
    <property type="entry name" value="NITROGEN ASSIMILATION TRANSCRIPTIONAL ACTIVATOR-RELATED"/>
    <property type="match status" value="1"/>
</dbReference>
<dbReference type="Pfam" id="PF03466">
    <property type="entry name" value="LysR_substrate"/>
    <property type="match status" value="1"/>
</dbReference>
<comment type="caution">
    <text evidence="6">The sequence shown here is derived from an EMBL/GenBank/DDBJ whole genome shotgun (WGS) entry which is preliminary data.</text>
</comment>
<gene>
    <name evidence="6" type="ORF">CVM52_05870</name>
</gene>
<dbReference type="InterPro" id="IPR050950">
    <property type="entry name" value="HTH-type_LysR_regulators"/>
</dbReference>
<evidence type="ECO:0000256" key="1">
    <source>
        <dbReference type="ARBA" id="ARBA00009437"/>
    </source>
</evidence>
<keyword evidence="3" id="KW-0238">DNA-binding</keyword>
<keyword evidence="2" id="KW-0805">Transcription regulation</keyword>
<name>A0A2M8J4E2_9RHOB</name>
<comment type="similarity">
    <text evidence="1">Belongs to the LysR transcriptional regulatory family.</text>
</comment>
<dbReference type="PANTHER" id="PTHR30419">
    <property type="entry name" value="HTH-TYPE TRANSCRIPTIONAL REGULATOR YBHD"/>
    <property type="match status" value="1"/>
</dbReference>
<dbReference type="PRINTS" id="PR00039">
    <property type="entry name" value="HTHLYSR"/>
</dbReference>
<keyword evidence="4" id="KW-0804">Transcription</keyword>
<dbReference type="PROSITE" id="PS50931">
    <property type="entry name" value="HTH_LYSR"/>
    <property type="match status" value="1"/>
</dbReference>
<dbReference type="Gene3D" id="3.40.190.10">
    <property type="entry name" value="Periplasmic binding protein-like II"/>
    <property type="match status" value="2"/>
</dbReference>
<reference evidence="6 7" key="1">
    <citation type="journal article" date="2018" name="Int. J. Syst. Evol. Microbiol.">
        <title>Pseudooceanicola lipolyticus sp. nov., a marine alphaproteobacterium, reclassification of Oceanicola flagellatus as Pseudooceanicola flagellatus comb. nov. and emended description of the genus Pseudooceanicola.</title>
        <authorList>
            <person name="Huang M.-M."/>
            <person name="Guo L.-L."/>
            <person name="Wu Y.-H."/>
            <person name="Lai Q.-L."/>
            <person name="Shao Z.-Z."/>
            <person name="Wang C.-S."/>
            <person name="Wu M."/>
            <person name="Xu X.-W."/>
        </authorList>
    </citation>
    <scope>NUCLEOTIDE SEQUENCE [LARGE SCALE GENOMIC DNA]</scope>
    <source>
        <strain evidence="6 7">157</strain>
    </source>
</reference>
<dbReference type="GO" id="GO:0003700">
    <property type="term" value="F:DNA-binding transcription factor activity"/>
    <property type="evidence" value="ECO:0007669"/>
    <property type="project" value="InterPro"/>
</dbReference>
<evidence type="ECO:0000313" key="7">
    <source>
        <dbReference type="Proteomes" id="UP000231553"/>
    </source>
</evidence>
<dbReference type="InterPro" id="IPR005119">
    <property type="entry name" value="LysR_subst-bd"/>
</dbReference>
<dbReference type="GO" id="GO:0005829">
    <property type="term" value="C:cytosol"/>
    <property type="evidence" value="ECO:0007669"/>
    <property type="project" value="TreeGrafter"/>
</dbReference>
<dbReference type="Proteomes" id="UP000231553">
    <property type="component" value="Unassembled WGS sequence"/>
</dbReference>
<dbReference type="FunFam" id="1.10.10.10:FF:000001">
    <property type="entry name" value="LysR family transcriptional regulator"/>
    <property type="match status" value="1"/>
</dbReference>
<dbReference type="AlphaFoldDB" id="A0A2M8J4E2"/>
<dbReference type="SUPFAM" id="SSF46785">
    <property type="entry name" value="Winged helix' DNA-binding domain"/>
    <property type="match status" value="1"/>
</dbReference>
<dbReference type="EMBL" id="PGTB01000011">
    <property type="protein sequence ID" value="PJE37645.1"/>
    <property type="molecule type" value="Genomic_DNA"/>
</dbReference>
<dbReference type="Pfam" id="PF00126">
    <property type="entry name" value="HTH_1"/>
    <property type="match status" value="1"/>
</dbReference>
<keyword evidence="7" id="KW-1185">Reference proteome</keyword>
<dbReference type="GO" id="GO:0003677">
    <property type="term" value="F:DNA binding"/>
    <property type="evidence" value="ECO:0007669"/>
    <property type="project" value="UniProtKB-KW"/>
</dbReference>
<sequence>MVHRCQHVLGQLWNAISLRRGTAQPVTALVHAQVRPARRQKRDDIVPHPQICAERIDEDKRDTFAASGAQMRGAPIAFQCLHSILLPIFWHNFFLYKNMILSKNYNQMNIPNGLKLRHLEAFLTVAQAGTISAAARQRNVSQPALSKTISELEGLLGAHLFERTGRRAVLTPAGENFLAHARAALQSLEAGVRDLSGQATAGLVKVGLLPTVAGGFFPSAALAFSQARPDARIGIITGPNHYLLERLRGGKIDLMVGRMPRAADMAGLSFEYLYDEPILLVARAGHPALDLPVTDALLRYPLILPNPGAIIRQSVDQYLAAMGLSDLTPVFETVALPAAQTLLEGSEMLWFISRGVVAREIARGSLAALDLRSEYMAGAVGLTRKFTFDEDSHADLLARLLHRRVEEDFTCR</sequence>
<evidence type="ECO:0000256" key="3">
    <source>
        <dbReference type="ARBA" id="ARBA00023125"/>
    </source>
</evidence>
<dbReference type="SUPFAM" id="SSF53850">
    <property type="entry name" value="Periplasmic binding protein-like II"/>
    <property type="match status" value="1"/>
</dbReference>
<proteinExistence type="inferred from homology"/>
<evidence type="ECO:0000256" key="4">
    <source>
        <dbReference type="ARBA" id="ARBA00023163"/>
    </source>
</evidence>
<accession>A0A2M8J4E2</accession>
<evidence type="ECO:0000313" key="6">
    <source>
        <dbReference type="EMBL" id="PJE37645.1"/>
    </source>
</evidence>